<reference evidence="2 3" key="1">
    <citation type="submission" date="2021-01" db="EMBL/GenBank/DDBJ databases">
        <title>Isolation and description of Catonella massiliensis sp. nov., a novel Catonella species, isolated from a stable periodontitis subject.</title>
        <authorList>
            <person name="Antezack A."/>
            <person name="Boxberger M."/>
            <person name="La Scola B."/>
            <person name="Monnet-Corti V."/>
        </authorList>
    </citation>
    <scope>NUCLEOTIDE SEQUENCE [LARGE SCALE GENOMIC DNA]</scope>
    <source>
        <strain evidence="2 3">Marseille-Q4567</strain>
    </source>
</reference>
<evidence type="ECO:0000259" key="1">
    <source>
        <dbReference type="Pfam" id="PF13936"/>
    </source>
</evidence>
<protein>
    <submittedName>
        <fullName evidence="2">Helix-turn-helix domain-containing protein</fullName>
    </submittedName>
</protein>
<evidence type="ECO:0000313" key="2">
    <source>
        <dbReference type="EMBL" id="MBK5897793.1"/>
    </source>
</evidence>
<proteinExistence type="predicted"/>
<dbReference type="EMBL" id="JAEPRJ010000001">
    <property type="protein sequence ID" value="MBK5897793.1"/>
    <property type="molecule type" value="Genomic_DNA"/>
</dbReference>
<dbReference type="Gene3D" id="1.10.10.60">
    <property type="entry name" value="Homeodomain-like"/>
    <property type="match status" value="1"/>
</dbReference>
<name>A0ABS1J0X5_9FIRM</name>
<comment type="caution">
    <text evidence="2">The sequence shown here is derived from an EMBL/GenBank/DDBJ whole genome shotgun (WGS) entry which is preliminary data.</text>
</comment>
<dbReference type="InterPro" id="IPR051917">
    <property type="entry name" value="Transposase-Integrase"/>
</dbReference>
<feature type="domain" description="Transposase IS30-like HTH" evidence="1">
    <location>
        <begin position="4"/>
        <end position="46"/>
    </location>
</feature>
<dbReference type="RefSeq" id="WP_208429257.1">
    <property type="nucleotide sequence ID" value="NZ_JAEPRJ010000001.1"/>
</dbReference>
<dbReference type="Proteomes" id="UP000604730">
    <property type="component" value="Unassembled WGS sequence"/>
</dbReference>
<evidence type="ECO:0000313" key="3">
    <source>
        <dbReference type="Proteomes" id="UP000604730"/>
    </source>
</evidence>
<organism evidence="2 3">
    <name type="scientific">Catonella massiliensis</name>
    <dbReference type="NCBI Taxonomy" id="2799636"/>
    <lineage>
        <taxon>Bacteria</taxon>
        <taxon>Bacillati</taxon>
        <taxon>Bacillota</taxon>
        <taxon>Clostridia</taxon>
        <taxon>Lachnospirales</taxon>
        <taxon>Lachnospiraceae</taxon>
        <taxon>Catonella</taxon>
    </lineage>
</organism>
<dbReference type="PANTHER" id="PTHR10948">
    <property type="entry name" value="TRANSPOSASE"/>
    <property type="match status" value="1"/>
</dbReference>
<keyword evidence="3" id="KW-1185">Reference proteome</keyword>
<dbReference type="Pfam" id="PF13936">
    <property type="entry name" value="HTH_38"/>
    <property type="match status" value="1"/>
</dbReference>
<dbReference type="InterPro" id="IPR025246">
    <property type="entry name" value="IS30-like_HTH"/>
</dbReference>
<sequence length="152" mass="17536">MNKKKHLTNAERIKIETLLSQGFSIRSIADFLEKSPSTISREIGRHSLIKLPNTCDCNDYTGCNVKHICQSKDCNKKCRSCHLAKKYCEHYSKRSCEHWNVSKIKLCNGCTKRGYCRLEKHFYDAKKARAEYCDTLIQSRNGFALPSRILQG</sequence>
<accession>A0ABS1J0X5</accession>
<gene>
    <name evidence="2" type="ORF">JJN12_08385</name>
</gene>
<dbReference type="PANTHER" id="PTHR10948:SF23">
    <property type="entry name" value="TRANSPOSASE INSI FOR INSERTION SEQUENCE ELEMENT IS30A-RELATED"/>
    <property type="match status" value="1"/>
</dbReference>